<dbReference type="InterPro" id="IPR016032">
    <property type="entry name" value="Sig_transdc_resp-reg_C-effctor"/>
</dbReference>
<dbReference type="InterPro" id="IPR011990">
    <property type="entry name" value="TPR-like_helical_dom_sf"/>
</dbReference>
<dbReference type="GO" id="GO:0003677">
    <property type="term" value="F:DNA binding"/>
    <property type="evidence" value="ECO:0007669"/>
    <property type="project" value="UniProtKB-KW"/>
</dbReference>
<evidence type="ECO:0000259" key="4">
    <source>
        <dbReference type="SMART" id="SM01043"/>
    </source>
</evidence>
<accession>A0A5K8ADJ2</accession>
<dbReference type="InterPro" id="IPR036388">
    <property type="entry name" value="WH-like_DNA-bd_sf"/>
</dbReference>
<dbReference type="InterPro" id="IPR051677">
    <property type="entry name" value="AfsR-DnrI-RedD_regulator"/>
</dbReference>
<dbReference type="Gene3D" id="1.10.10.10">
    <property type="entry name" value="Winged helix-like DNA-binding domain superfamily/Winged helix DNA-binding domain"/>
    <property type="match status" value="1"/>
</dbReference>
<dbReference type="GO" id="GO:0000160">
    <property type="term" value="P:phosphorelay signal transduction system"/>
    <property type="evidence" value="ECO:0007669"/>
    <property type="project" value="InterPro"/>
</dbReference>
<dbReference type="Proteomes" id="UP000422108">
    <property type="component" value="Chromosome"/>
</dbReference>
<comment type="similarity">
    <text evidence="1">Belongs to the AfsR/DnrI/RedD regulatory family.</text>
</comment>
<dbReference type="GO" id="GO:0006355">
    <property type="term" value="P:regulation of DNA-templated transcription"/>
    <property type="evidence" value="ECO:0007669"/>
    <property type="project" value="InterPro"/>
</dbReference>
<feature type="domain" description="OmpR/PhoB-type" evidence="3">
    <location>
        <begin position="837"/>
        <end position="916"/>
    </location>
</feature>
<dbReference type="InterPro" id="IPR005158">
    <property type="entry name" value="BTAD"/>
</dbReference>
<protein>
    <recommendedName>
        <fullName evidence="7">Bacterial transcriptional activator domain-containing protein</fullName>
    </recommendedName>
</protein>
<reference evidence="5 6" key="1">
    <citation type="submission" date="2019-11" db="EMBL/GenBank/DDBJ databases">
        <title>Comparative genomics of hydrocarbon-degrading Desulfosarcina strains.</title>
        <authorList>
            <person name="Watanabe M."/>
            <person name="Kojima H."/>
            <person name="Fukui M."/>
        </authorList>
    </citation>
    <scope>NUCLEOTIDE SEQUENCE [LARGE SCALE GENOMIC DNA]</scope>
    <source>
        <strain evidence="6">oXyS1</strain>
    </source>
</reference>
<dbReference type="SMART" id="SM01043">
    <property type="entry name" value="BTAD"/>
    <property type="match status" value="1"/>
</dbReference>
<evidence type="ECO:0000259" key="3">
    <source>
        <dbReference type="SMART" id="SM00862"/>
    </source>
</evidence>
<dbReference type="InterPro" id="IPR059106">
    <property type="entry name" value="WHD_MalT"/>
</dbReference>
<evidence type="ECO:0000256" key="1">
    <source>
        <dbReference type="ARBA" id="ARBA00005820"/>
    </source>
</evidence>
<dbReference type="SUPFAM" id="SSF46894">
    <property type="entry name" value="C-terminal effector domain of the bipartite response regulators"/>
    <property type="match status" value="1"/>
</dbReference>
<dbReference type="AlphaFoldDB" id="A0A5K8ADJ2"/>
<feature type="domain" description="Bacterial transcriptional activator" evidence="4">
    <location>
        <begin position="924"/>
        <end position="1068"/>
    </location>
</feature>
<dbReference type="EMBL" id="AP021879">
    <property type="protein sequence ID" value="BBO90619.1"/>
    <property type="molecule type" value="Genomic_DNA"/>
</dbReference>
<sequence length="1073" mass="122061">MLSAITTQKMGLIVAGAGYGKTTLAAQCIADLKVDGVWYGLEESDSDLATFLTYLVEGIRERHPGFAAGIEERWAESLLLSTRREMVLAELLAEVERWVTQTMVIVLDDYYLVDAHSSVHTVLEDLLHRSGPMLHFVVISRHEPPLKISRLRAMLEVVDIGEDDLTFHREEIARLYHDQLKTPLGDPEMAALYAATGGWAAGLILFYHAARGRSGGAPDGGLPAVGKTKDYIFKYFKENIFDRLAPELQRFMIQTALLDRLEPDLCDTLLNRRDSRTILDMLCREHLFTFKSTDENAPFRYHHLLQEFLRRQLETTRDRNAIATLHMDIGHAMEKNGDLFGAIRHYFAGRHFEAIGRLIKGMMMRDIMECPLAFLGMVLEKIPEALLSQEPRLIYLRAKLTSIQGNPHQAIDGLRKALVQFRGQKDESGVASCLKDLSYHYYITGNIRRARKEMAPLWGRPHDDPFFSMEVAGLLILFCAILGDMPAADDYHREAIRFSSRSGKTGRSLVENWLNLCYSYRFYCSGAFEKAYRINAKAMHGFRRDGMIGPLPLAYFQAALISFYRGRHRSGGAYADKGLRLARTVGFSDSTYAWLLYSRALNQVTRRNSAQSIDDAELALQIFTRHDNFWGQASIHEVIAMHHQARHAPDQAQAALRQGLTVIDGLDLPFTWAALTLRLAQVCMDQGDDARAHGWIDHPRSRFAVSDFHLFRLFRLKAQIAAGQRQPASAIDHMATALQIARANHYDPWVLKGGDRMISTLLACHAGGIMRSYIERLFAGADESLQAQLARQKNAAHRNQMVADARPAFSPQRWQAPLEIQCLGPFTVSCGERVIPDRDWRSANVRRLFQYLTLKSGQGFIPKDVLLELLWPGEDPQKTNRRFHVTMTALRKLLEPDLKRGVPSNYILRQNDGYRLEPGRKGTIDFIDFLNRCRQLQQSTDPAAPNRLDAMLHAASIYNGDLFQEEPYADWCVQDREAIQSRYRELLLAIIRTYEARSDWNACIPWAEKHLIIDRYAETVYRTLMRCHFHRGDRVRLEQVYHRCKANIAVDLNSPLSPQTTALYDRLSGAAGN</sequence>
<evidence type="ECO:0000256" key="2">
    <source>
        <dbReference type="ARBA" id="ARBA00023125"/>
    </source>
</evidence>
<dbReference type="SMART" id="SM00862">
    <property type="entry name" value="Trans_reg_C"/>
    <property type="match status" value="1"/>
</dbReference>
<dbReference type="Pfam" id="PF25873">
    <property type="entry name" value="WHD_MalT"/>
    <property type="match status" value="1"/>
</dbReference>
<dbReference type="InterPro" id="IPR001867">
    <property type="entry name" value="OmpR/PhoB-type_DNA-bd"/>
</dbReference>
<evidence type="ECO:0000313" key="6">
    <source>
        <dbReference type="Proteomes" id="UP000422108"/>
    </source>
</evidence>
<dbReference type="Pfam" id="PF03704">
    <property type="entry name" value="BTAD"/>
    <property type="match status" value="1"/>
</dbReference>
<gene>
    <name evidence="5" type="ORF">DSCOOX_37990</name>
</gene>
<keyword evidence="6" id="KW-1185">Reference proteome</keyword>
<dbReference type="PANTHER" id="PTHR35807:SF2">
    <property type="entry name" value="TRANSCRIPTIONAL ACTIVATOR DOMAIN"/>
    <property type="match status" value="1"/>
</dbReference>
<dbReference type="SUPFAM" id="SSF48452">
    <property type="entry name" value="TPR-like"/>
    <property type="match status" value="3"/>
</dbReference>
<keyword evidence="2" id="KW-0238">DNA-binding</keyword>
<evidence type="ECO:0008006" key="7">
    <source>
        <dbReference type="Google" id="ProtNLM"/>
    </source>
</evidence>
<dbReference type="PANTHER" id="PTHR35807">
    <property type="entry name" value="TRANSCRIPTIONAL REGULATOR REDD-RELATED"/>
    <property type="match status" value="1"/>
</dbReference>
<name>A0A5K8ADJ2_9BACT</name>
<organism evidence="5 6">
    <name type="scientific">Desulfosarcina ovata subsp. ovata</name>
    <dbReference type="NCBI Taxonomy" id="2752305"/>
    <lineage>
        <taxon>Bacteria</taxon>
        <taxon>Pseudomonadati</taxon>
        <taxon>Thermodesulfobacteriota</taxon>
        <taxon>Desulfobacteria</taxon>
        <taxon>Desulfobacterales</taxon>
        <taxon>Desulfosarcinaceae</taxon>
        <taxon>Desulfosarcina</taxon>
    </lineage>
</organism>
<proteinExistence type="inferred from homology"/>
<dbReference type="Gene3D" id="1.25.40.10">
    <property type="entry name" value="Tetratricopeptide repeat domain"/>
    <property type="match status" value="2"/>
</dbReference>
<evidence type="ECO:0000313" key="5">
    <source>
        <dbReference type="EMBL" id="BBO90619.1"/>
    </source>
</evidence>